<name>A0A543GJ08_9PSEU</name>
<dbReference type="RefSeq" id="WP_142102109.1">
    <property type="nucleotide sequence ID" value="NZ_VFPH01000001.1"/>
</dbReference>
<dbReference type="OrthoDB" id="3572908at2"/>
<dbReference type="InterPro" id="IPR014729">
    <property type="entry name" value="Rossmann-like_a/b/a_fold"/>
</dbReference>
<organism evidence="1 2">
    <name type="scientific">Pseudonocardia cypriaca</name>
    <dbReference type="NCBI Taxonomy" id="882449"/>
    <lineage>
        <taxon>Bacteria</taxon>
        <taxon>Bacillati</taxon>
        <taxon>Actinomycetota</taxon>
        <taxon>Actinomycetes</taxon>
        <taxon>Pseudonocardiales</taxon>
        <taxon>Pseudonocardiaceae</taxon>
        <taxon>Pseudonocardia</taxon>
    </lineage>
</organism>
<comment type="caution">
    <text evidence="1">The sequence shown here is derived from an EMBL/GenBank/DDBJ whole genome shotgun (WGS) entry which is preliminary data.</text>
</comment>
<accession>A0A543GJ08</accession>
<dbReference type="Gene3D" id="3.40.50.620">
    <property type="entry name" value="HUPs"/>
    <property type="match status" value="1"/>
</dbReference>
<evidence type="ECO:0000313" key="2">
    <source>
        <dbReference type="Proteomes" id="UP000319818"/>
    </source>
</evidence>
<dbReference type="EMBL" id="VFPH01000001">
    <property type="protein sequence ID" value="TQM46072.1"/>
    <property type="molecule type" value="Genomic_DNA"/>
</dbReference>
<evidence type="ECO:0000313" key="1">
    <source>
        <dbReference type="EMBL" id="TQM46072.1"/>
    </source>
</evidence>
<sequence length="214" mass="22187">MSQRTSALAPPTAPHRPAEALVVMTHEPDLPAWVARVCRRAGRQVRIEPAPGSPEDRLLTVAALAGRSVLVMGPPGDDRTPKGRVVAAIHDLPTDAAVLTEAALAAAVLDAAVVPVLCVPLSFGERSVGLTDALARGHDVLDTAVAQLATDAPELTVIPRLLRMHPHELVGEGLDADLLVLGGPRHRIPARVGLVGGSAVQHAPCPVLLAPRPG</sequence>
<evidence type="ECO:0008006" key="3">
    <source>
        <dbReference type="Google" id="ProtNLM"/>
    </source>
</evidence>
<protein>
    <recommendedName>
        <fullName evidence="3">Universal stress protein family protein</fullName>
    </recommendedName>
</protein>
<proteinExistence type="predicted"/>
<keyword evidence="2" id="KW-1185">Reference proteome</keyword>
<reference evidence="1 2" key="1">
    <citation type="submission" date="2019-06" db="EMBL/GenBank/DDBJ databases">
        <title>Sequencing the genomes of 1000 actinobacteria strains.</title>
        <authorList>
            <person name="Klenk H.-P."/>
        </authorList>
    </citation>
    <scope>NUCLEOTIDE SEQUENCE [LARGE SCALE GENOMIC DNA]</scope>
    <source>
        <strain evidence="1 2">DSM 45511</strain>
    </source>
</reference>
<dbReference type="SUPFAM" id="SSF52402">
    <property type="entry name" value="Adenine nucleotide alpha hydrolases-like"/>
    <property type="match status" value="1"/>
</dbReference>
<dbReference type="AlphaFoldDB" id="A0A543GJ08"/>
<gene>
    <name evidence="1" type="ORF">FB388_3477</name>
</gene>
<dbReference type="Proteomes" id="UP000319818">
    <property type="component" value="Unassembled WGS sequence"/>
</dbReference>